<sequence length="158" mass="17510">MALEKPEEVKLFANHTTSCFARNFSFMQDAGAPSKDEEKRLVYDSIKTISFFPYKSYFLIGLRLDCASFDILHDKSIGMHIEQCDYVYPFHGVSMRNLSNASNGFVMQVSILQSQIATSFNLTGISFFSFCNCQFSVNSSVAAAVGRHSLLSASLGGL</sequence>
<evidence type="ECO:0000313" key="1">
    <source>
        <dbReference type="EMBL" id="KAI5677095.1"/>
    </source>
</evidence>
<name>A0ACC0BWP7_CATRO</name>
<keyword evidence="2" id="KW-1185">Reference proteome</keyword>
<organism evidence="1 2">
    <name type="scientific">Catharanthus roseus</name>
    <name type="common">Madagascar periwinkle</name>
    <name type="synonym">Vinca rosea</name>
    <dbReference type="NCBI Taxonomy" id="4058"/>
    <lineage>
        <taxon>Eukaryota</taxon>
        <taxon>Viridiplantae</taxon>
        <taxon>Streptophyta</taxon>
        <taxon>Embryophyta</taxon>
        <taxon>Tracheophyta</taxon>
        <taxon>Spermatophyta</taxon>
        <taxon>Magnoliopsida</taxon>
        <taxon>eudicotyledons</taxon>
        <taxon>Gunneridae</taxon>
        <taxon>Pentapetalae</taxon>
        <taxon>asterids</taxon>
        <taxon>lamiids</taxon>
        <taxon>Gentianales</taxon>
        <taxon>Apocynaceae</taxon>
        <taxon>Rauvolfioideae</taxon>
        <taxon>Vinceae</taxon>
        <taxon>Catharanthinae</taxon>
        <taxon>Catharanthus</taxon>
    </lineage>
</organism>
<accession>A0ACC0BWP7</accession>
<protein>
    <submittedName>
        <fullName evidence="1">Uncharacterized protein</fullName>
    </submittedName>
</protein>
<dbReference type="Proteomes" id="UP001060085">
    <property type="component" value="Linkage Group LG02"/>
</dbReference>
<comment type="caution">
    <text evidence="1">The sequence shown here is derived from an EMBL/GenBank/DDBJ whole genome shotgun (WGS) entry which is preliminary data.</text>
</comment>
<evidence type="ECO:0000313" key="2">
    <source>
        <dbReference type="Proteomes" id="UP001060085"/>
    </source>
</evidence>
<gene>
    <name evidence="1" type="ORF">M9H77_08045</name>
</gene>
<reference evidence="2" key="1">
    <citation type="journal article" date="2023" name="Nat. Plants">
        <title>Single-cell RNA sequencing provides a high-resolution roadmap for understanding the multicellular compartmentation of specialized metabolism.</title>
        <authorList>
            <person name="Sun S."/>
            <person name="Shen X."/>
            <person name="Li Y."/>
            <person name="Li Y."/>
            <person name="Wang S."/>
            <person name="Li R."/>
            <person name="Zhang H."/>
            <person name="Shen G."/>
            <person name="Guo B."/>
            <person name="Wei J."/>
            <person name="Xu J."/>
            <person name="St-Pierre B."/>
            <person name="Chen S."/>
            <person name="Sun C."/>
        </authorList>
    </citation>
    <scope>NUCLEOTIDE SEQUENCE [LARGE SCALE GENOMIC DNA]</scope>
</reference>
<proteinExistence type="predicted"/>
<dbReference type="EMBL" id="CM044702">
    <property type="protein sequence ID" value="KAI5677095.1"/>
    <property type="molecule type" value="Genomic_DNA"/>
</dbReference>